<evidence type="ECO:0000259" key="4">
    <source>
        <dbReference type="Pfam" id="PF13377"/>
    </source>
</evidence>
<dbReference type="AlphaFoldDB" id="A0A376L4F3"/>
<organism evidence="5 6">
    <name type="scientific">Escherichia coli</name>
    <dbReference type="NCBI Taxonomy" id="562"/>
    <lineage>
        <taxon>Bacteria</taxon>
        <taxon>Pseudomonadati</taxon>
        <taxon>Pseudomonadota</taxon>
        <taxon>Gammaproteobacteria</taxon>
        <taxon>Enterobacterales</taxon>
        <taxon>Enterobacteriaceae</taxon>
        <taxon>Escherichia</taxon>
    </lineage>
</organism>
<dbReference type="GO" id="GO:0003700">
    <property type="term" value="F:DNA-binding transcription factor activity"/>
    <property type="evidence" value="ECO:0007669"/>
    <property type="project" value="TreeGrafter"/>
</dbReference>
<proteinExistence type="predicted"/>
<dbReference type="PANTHER" id="PTHR30146">
    <property type="entry name" value="LACI-RELATED TRANSCRIPTIONAL REPRESSOR"/>
    <property type="match status" value="1"/>
</dbReference>
<dbReference type="EMBL" id="UFZQ01000001">
    <property type="protein sequence ID" value="STE89744.1"/>
    <property type="molecule type" value="Genomic_DNA"/>
</dbReference>
<keyword evidence="1" id="KW-0805">Transcription regulation</keyword>
<evidence type="ECO:0000256" key="3">
    <source>
        <dbReference type="ARBA" id="ARBA00023163"/>
    </source>
</evidence>
<reference evidence="5 6" key="1">
    <citation type="submission" date="2018-06" db="EMBL/GenBank/DDBJ databases">
        <authorList>
            <consortium name="Pathogen Informatics"/>
            <person name="Doyle S."/>
        </authorList>
    </citation>
    <scope>NUCLEOTIDE SEQUENCE [LARGE SCALE GENOMIC DNA]</scope>
    <source>
        <strain evidence="5 6">NCTC10418</strain>
    </source>
</reference>
<dbReference type="Pfam" id="PF13377">
    <property type="entry name" value="Peripla_BP_3"/>
    <property type="match status" value="1"/>
</dbReference>
<evidence type="ECO:0000313" key="5">
    <source>
        <dbReference type="EMBL" id="STE89744.1"/>
    </source>
</evidence>
<gene>
    <name evidence="5" type="primary">rbsR_1</name>
    <name evidence="5" type="ORF">NCTC10418_07512</name>
</gene>
<evidence type="ECO:0000256" key="2">
    <source>
        <dbReference type="ARBA" id="ARBA00023125"/>
    </source>
</evidence>
<feature type="domain" description="Transcriptional regulator LacI/GalR-like sensor" evidence="4">
    <location>
        <begin position="2"/>
        <end position="48"/>
    </location>
</feature>
<sequence>MIGYDDIELASFMTPPLTTIHQPKDELGELAIDVLIHRITPADPSATTITTYSDSDGTRFGLDLRCLLIKLLPSVVFRSMNIAAEATVIMPIVINV</sequence>
<accession>A0A376L4F3</accession>
<dbReference type="PANTHER" id="PTHR30146:SF145">
    <property type="entry name" value="RIBOSE OPERON REPRESSOR"/>
    <property type="match status" value="1"/>
</dbReference>
<keyword evidence="2" id="KW-0238">DNA-binding</keyword>
<dbReference type="Proteomes" id="UP000255460">
    <property type="component" value="Unassembled WGS sequence"/>
</dbReference>
<dbReference type="GO" id="GO:0000976">
    <property type="term" value="F:transcription cis-regulatory region binding"/>
    <property type="evidence" value="ECO:0007669"/>
    <property type="project" value="TreeGrafter"/>
</dbReference>
<dbReference type="Gene3D" id="3.40.50.2300">
    <property type="match status" value="2"/>
</dbReference>
<protein>
    <submittedName>
        <fullName evidence="5">Ribose operon repressor</fullName>
    </submittedName>
</protein>
<dbReference type="InterPro" id="IPR028082">
    <property type="entry name" value="Peripla_BP_I"/>
</dbReference>
<name>A0A376L4F3_ECOLX</name>
<keyword evidence="3" id="KW-0804">Transcription</keyword>
<evidence type="ECO:0000256" key="1">
    <source>
        <dbReference type="ARBA" id="ARBA00023015"/>
    </source>
</evidence>
<dbReference type="InterPro" id="IPR046335">
    <property type="entry name" value="LacI/GalR-like_sensor"/>
</dbReference>
<evidence type="ECO:0000313" key="6">
    <source>
        <dbReference type="Proteomes" id="UP000255460"/>
    </source>
</evidence>
<dbReference type="SUPFAM" id="SSF53822">
    <property type="entry name" value="Periplasmic binding protein-like I"/>
    <property type="match status" value="1"/>
</dbReference>